<sequence>MKLFARLLLLGWKAVKARYHCGILQHKES</sequence>
<dbReference type="Proteomes" id="UP000013568">
    <property type="component" value="Unassembled WGS sequence"/>
</dbReference>
<reference evidence="2" key="1">
    <citation type="journal article" date="2011" name="Genome Biol. Evol.">
        <title>Massive genomic decay in Serratia symbiotica, a recently evolved symbiont of aphids.</title>
        <authorList>
            <person name="Burke G.R."/>
            <person name="Moran N.A."/>
        </authorList>
    </citation>
    <scope>NUCLEOTIDE SEQUENCE [LARGE SCALE GENOMIC DNA]</scope>
    <source>
        <strain evidence="2">Tucson</strain>
    </source>
</reference>
<dbReference type="HOGENOM" id="CLU_3410194_0_0_6"/>
<proteinExistence type="predicted"/>
<keyword evidence="2" id="KW-1185">Reference proteome</keyword>
<dbReference type="AlphaFoldDB" id="E9CMT4"/>
<dbReference type="EMBL" id="GL636117">
    <property type="protein sequence ID" value="EFW12161.1"/>
    <property type="molecule type" value="Genomic_DNA"/>
</dbReference>
<evidence type="ECO:0000313" key="1">
    <source>
        <dbReference type="EMBL" id="EFW12161.1"/>
    </source>
</evidence>
<protein>
    <submittedName>
        <fullName evidence="1">Uncharacterized protein</fullName>
    </submittedName>
</protein>
<name>E9CMT4_9GAMM</name>
<organism evidence="1 2">
    <name type="scientific">Serratia symbiotica str. Tucson</name>
    <dbReference type="NCBI Taxonomy" id="914128"/>
    <lineage>
        <taxon>Bacteria</taxon>
        <taxon>Pseudomonadati</taxon>
        <taxon>Pseudomonadota</taxon>
        <taxon>Gammaproteobacteria</taxon>
        <taxon>Enterobacterales</taxon>
        <taxon>Yersiniaceae</taxon>
        <taxon>Serratia</taxon>
        <taxon>Serratia symbiotica</taxon>
    </lineage>
</organism>
<gene>
    <name evidence="1" type="ORF">SSYM_1832</name>
</gene>
<evidence type="ECO:0000313" key="2">
    <source>
        <dbReference type="Proteomes" id="UP000013568"/>
    </source>
</evidence>
<accession>E9CMT4</accession>